<reference evidence="1 2" key="1">
    <citation type="submission" date="2016-10" db="EMBL/GenBank/DDBJ databases">
        <title>Complete Genome Assembly of Pantoea stewartii subsp. stewartii DC283, a Corn Pathogen.</title>
        <authorList>
            <person name="Duong D.A."/>
            <person name="Stevens A.M."/>
            <person name="Jensen R.V."/>
        </authorList>
    </citation>
    <scope>NUCLEOTIDE SEQUENCE [LARGE SCALE GENOMIC DNA]</scope>
    <source>
        <strain evidence="1 2">DC283</strain>
    </source>
</reference>
<gene>
    <name evidence="1" type="ORF">DSJ_19785</name>
</gene>
<organism evidence="1 2">
    <name type="scientific">Pantoea stewartii subsp. stewartii DC283</name>
    <dbReference type="NCBI Taxonomy" id="660596"/>
    <lineage>
        <taxon>Bacteria</taxon>
        <taxon>Pseudomonadati</taxon>
        <taxon>Pseudomonadota</taxon>
        <taxon>Gammaproteobacteria</taxon>
        <taxon>Enterobacterales</taxon>
        <taxon>Erwiniaceae</taxon>
        <taxon>Pantoea</taxon>
    </lineage>
</organism>
<keyword evidence="2" id="KW-1185">Reference proteome</keyword>
<accession>A0ABN4Z909</accession>
<name>A0ABN4Z909_PANSE</name>
<proteinExistence type="predicted"/>
<evidence type="ECO:0000313" key="1">
    <source>
        <dbReference type="EMBL" id="ARF51336.1"/>
    </source>
</evidence>
<evidence type="ECO:0000313" key="2">
    <source>
        <dbReference type="Proteomes" id="UP000192380"/>
    </source>
</evidence>
<dbReference type="Proteomes" id="UP000192380">
    <property type="component" value="Chromosome"/>
</dbReference>
<protein>
    <submittedName>
        <fullName evidence="1">Uncharacterized protein</fullName>
    </submittedName>
</protein>
<dbReference type="EMBL" id="CP017581">
    <property type="protein sequence ID" value="ARF51336.1"/>
    <property type="molecule type" value="Genomic_DNA"/>
</dbReference>
<sequence length="127" mass="12938">MQRDIPLCRHVCRLSVDIASGSHGRTATTGDFRALLAHGFTDNGFFVAPFAVTGTGSVGIQVDIPARFQRSIAGGSDGGGLTVDVLTRRKAETTAAADSRAIQSGGMGFLVAISAVLAVGSTAEGLC</sequence>